<dbReference type="Proteomes" id="UP000283509">
    <property type="component" value="Unassembled WGS sequence"/>
</dbReference>
<reference evidence="3 4" key="1">
    <citation type="submission" date="2018-04" db="EMBL/GenBank/DDBJ databases">
        <authorList>
            <person name="Zhang X."/>
            <person name="Yuan J."/>
            <person name="Li F."/>
            <person name="Xiang J."/>
        </authorList>
    </citation>
    <scope>NUCLEOTIDE SEQUENCE [LARGE SCALE GENOMIC DNA]</scope>
    <source>
        <tissue evidence="3">Muscle</tissue>
    </source>
</reference>
<dbReference type="PROSITE" id="PS50994">
    <property type="entry name" value="INTEGRASE"/>
    <property type="match status" value="1"/>
</dbReference>
<dbReference type="AlphaFoldDB" id="A0A3R7LUC5"/>
<keyword evidence="4" id="KW-1185">Reference proteome</keyword>
<protein>
    <submittedName>
        <fullName evidence="3">Putative integrase core domain protein</fullName>
    </submittedName>
</protein>
<dbReference type="Gene3D" id="3.30.420.10">
    <property type="entry name" value="Ribonuclease H-like superfamily/Ribonuclease H"/>
    <property type="match status" value="1"/>
</dbReference>
<feature type="domain" description="Integrase catalytic" evidence="2">
    <location>
        <begin position="146"/>
        <end position="247"/>
    </location>
</feature>
<dbReference type="GO" id="GO:0003676">
    <property type="term" value="F:nucleic acid binding"/>
    <property type="evidence" value="ECO:0007669"/>
    <property type="project" value="InterPro"/>
</dbReference>
<evidence type="ECO:0000313" key="4">
    <source>
        <dbReference type="Proteomes" id="UP000283509"/>
    </source>
</evidence>
<dbReference type="STRING" id="6689.A0A3R7LUC5"/>
<dbReference type="InterPro" id="IPR001584">
    <property type="entry name" value="Integrase_cat-core"/>
</dbReference>
<reference evidence="3 4" key="2">
    <citation type="submission" date="2019-01" db="EMBL/GenBank/DDBJ databases">
        <title>The decoding of complex shrimp genome reveals the adaptation for benthos swimmer, frequently molting mechanism and breeding impact on genome.</title>
        <authorList>
            <person name="Sun Y."/>
            <person name="Gao Y."/>
            <person name="Yu Y."/>
        </authorList>
    </citation>
    <scope>NUCLEOTIDE SEQUENCE [LARGE SCALE GENOMIC DNA]</scope>
    <source>
        <tissue evidence="3">Muscle</tissue>
    </source>
</reference>
<dbReference type="InterPro" id="IPR012337">
    <property type="entry name" value="RNaseH-like_sf"/>
</dbReference>
<dbReference type="EMBL" id="QCYY01003242">
    <property type="protein sequence ID" value="ROT64521.1"/>
    <property type="molecule type" value="Genomic_DNA"/>
</dbReference>
<dbReference type="PANTHER" id="PTHR37984">
    <property type="entry name" value="PROTEIN CBG26694"/>
    <property type="match status" value="1"/>
</dbReference>
<organism evidence="3 4">
    <name type="scientific">Penaeus vannamei</name>
    <name type="common">Whiteleg shrimp</name>
    <name type="synonym">Litopenaeus vannamei</name>
    <dbReference type="NCBI Taxonomy" id="6689"/>
    <lineage>
        <taxon>Eukaryota</taxon>
        <taxon>Metazoa</taxon>
        <taxon>Ecdysozoa</taxon>
        <taxon>Arthropoda</taxon>
        <taxon>Crustacea</taxon>
        <taxon>Multicrustacea</taxon>
        <taxon>Malacostraca</taxon>
        <taxon>Eumalacostraca</taxon>
        <taxon>Eucarida</taxon>
        <taxon>Decapoda</taxon>
        <taxon>Dendrobranchiata</taxon>
        <taxon>Penaeoidea</taxon>
        <taxon>Penaeidae</taxon>
        <taxon>Penaeus</taxon>
    </lineage>
</organism>
<dbReference type="OrthoDB" id="6371339at2759"/>
<feature type="region of interest" description="Disordered" evidence="1">
    <location>
        <begin position="1"/>
        <end position="39"/>
    </location>
</feature>
<evidence type="ECO:0000259" key="2">
    <source>
        <dbReference type="PROSITE" id="PS50994"/>
    </source>
</evidence>
<dbReference type="SUPFAM" id="SSF53098">
    <property type="entry name" value="Ribonuclease H-like"/>
    <property type="match status" value="1"/>
</dbReference>
<dbReference type="GO" id="GO:0015074">
    <property type="term" value="P:DNA integration"/>
    <property type="evidence" value="ECO:0007669"/>
    <property type="project" value="InterPro"/>
</dbReference>
<accession>A0A3R7LUC5</accession>
<dbReference type="InterPro" id="IPR036397">
    <property type="entry name" value="RNaseH_sf"/>
</dbReference>
<evidence type="ECO:0000313" key="3">
    <source>
        <dbReference type="EMBL" id="ROT64521.1"/>
    </source>
</evidence>
<dbReference type="InterPro" id="IPR050951">
    <property type="entry name" value="Retrovirus_Pol_polyprotein"/>
</dbReference>
<gene>
    <name evidence="3" type="ORF">C7M84_017549</name>
</gene>
<feature type="region of interest" description="Disordered" evidence="1">
    <location>
        <begin position="335"/>
        <end position="391"/>
    </location>
</feature>
<dbReference type="PANTHER" id="PTHR37984:SF15">
    <property type="entry name" value="INTEGRASE CATALYTIC DOMAIN-CONTAINING PROTEIN"/>
    <property type="match status" value="1"/>
</dbReference>
<name>A0A3R7LUC5_PENVA</name>
<proteinExistence type="predicted"/>
<comment type="caution">
    <text evidence="3">The sequence shown here is derived from an EMBL/GenBank/DDBJ whole genome shotgun (WGS) entry which is preliminary data.</text>
</comment>
<dbReference type="Pfam" id="PF00665">
    <property type="entry name" value="rve"/>
    <property type="match status" value="1"/>
</dbReference>
<sequence length="391" mass="42625">MDQDSGVNPEDVGSSSGDSRGALGMASSTPIDDGSEPDSLMADFEDRFDFAHGLNDFGYNTDEFEVFPVCSFENEELPSSAGAVAARRRFGCGPCRTVRRTSGRSQDVSAAKGSFLLSRDVGRIPEYVASCTACQRRKGAIARTPLQSMPDVAEPFERVSVDILTLTPSARGNKYVLVLIDHLTRFVELFPLATKDAQTVADVFLAEFVTRYGPPRTLLSDNGLEFRNRLLSDICHHLQLGWPLVRPPERLVSVGPPITIEGGGLDDLVFVHRSVILHPSHGTRPLGPRWLGPVRVLKKLGPVAYVVRRPNSDGQEVTLHPNKFKAFRVTAEFVPPDDFPRLDGTAPPDPESDMGPLQDPGADDLLDSESSAPSSEGVDDEPWDPGSDWDE</sequence>
<evidence type="ECO:0000256" key="1">
    <source>
        <dbReference type="SAM" id="MobiDB-lite"/>
    </source>
</evidence>
<feature type="compositionally biased region" description="Acidic residues" evidence="1">
    <location>
        <begin position="377"/>
        <end position="391"/>
    </location>
</feature>